<feature type="region of interest" description="Disordered" evidence="1">
    <location>
        <begin position="1"/>
        <end position="27"/>
    </location>
</feature>
<name>A0A2A4J0A2_HELVI</name>
<gene>
    <name evidence="2" type="ORF">B5V51_10043</name>
</gene>
<reference evidence="2" key="1">
    <citation type="submission" date="2017-09" db="EMBL/GenBank/DDBJ databases">
        <title>Contemporary evolution of a Lepidopteran species, Heliothis virescens, in response to modern agricultural practices.</title>
        <authorList>
            <person name="Fritz M.L."/>
            <person name="Deyonke A.M."/>
            <person name="Papanicolaou A."/>
            <person name="Micinski S."/>
            <person name="Westbrook J."/>
            <person name="Gould F."/>
        </authorList>
    </citation>
    <scope>NUCLEOTIDE SEQUENCE [LARGE SCALE GENOMIC DNA]</scope>
    <source>
        <strain evidence="2">HvINT-</strain>
        <tissue evidence="2">Whole body</tissue>
    </source>
</reference>
<organism evidence="2">
    <name type="scientific">Heliothis virescens</name>
    <name type="common">Tobacco budworm moth</name>
    <dbReference type="NCBI Taxonomy" id="7102"/>
    <lineage>
        <taxon>Eukaryota</taxon>
        <taxon>Metazoa</taxon>
        <taxon>Ecdysozoa</taxon>
        <taxon>Arthropoda</taxon>
        <taxon>Hexapoda</taxon>
        <taxon>Insecta</taxon>
        <taxon>Pterygota</taxon>
        <taxon>Neoptera</taxon>
        <taxon>Endopterygota</taxon>
        <taxon>Lepidoptera</taxon>
        <taxon>Glossata</taxon>
        <taxon>Ditrysia</taxon>
        <taxon>Noctuoidea</taxon>
        <taxon>Noctuidae</taxon>
        <taxon>Heliothinae</taxon>
        <taxon>Heliothis</taxon>
    </lineage>
</organism>
<dbReference type="STRING" id="7102.A0A2A4J0A2"/>
<evidence type="ECO:0008006" key="3">
    <source>
        <dbReference type="Google" id="ProtNLM"/>
    </source>
</evidence>
<evidence type="ECO:0000256" key="1">
    <source>
        <dbReference type="SAM" id="MobiDB-lite"/>
    </source>
</evidence>
<dbReference type="EMBL" id="NWSH01004628">
    <property type="protein sequence ID" value="PCG64842.1"/>
    <property type="molecule type" value="Genomic_DNA"/>
</dbReference>
<evidence type="ECO:0000313" key="2">
    <source>
        <dbReference type="EMBL" id="PCG64842.1"/>
    </source>
</evidence>
<dbReference type="AlphaFoldDB" id="A0A2A4J0A2"/>
<proteinExistence type="predicted"/>
<feature type="compositionally biased region" description="Polar residues" evidence="1">
    <location>
        <begin position="1"/>
        <end position="13"/>
    </location>
</feature>
<sequence>MSKTPTKTDSNYNFIPREITTPNKDQQGVSKTVYSHVSKLHGLLNDWGKMRDKGVRLCRAISALKLHECDDDYFPSQLKPLMDSLLDALDGLKTVVDGVTVLNNQLQALAKLQPTDEPVISTWPVSKISQTVTNIYTSLEKEYRLKQIITENVAHSRDEKLIEVYISAWEFEAYFNIESNAYLFAEVGLAAVT</sequence>
<accession>A0A2A4J0A2</accession>
<protein>
    <recommendedName>
        <fullName evidence="3">Cyclin-dependent kinase 2-interacting protein</fullName>
    </recommendedName>
</protein>
<comment type="caution">
    <text evidence="2">The sequence shown here is derived from an EMBL/GenBank/DDBJ whole genome shotgun (WGS) entry which is preliminary data.</text>
</comment>